<protein>
    <recommendedName>
        <fullName evidence="2">WW domain-containing protein</fullName>
    </recommendedName>
</protein>
<dbReference type="SUPFAM" id="SSF51045">
    <property type="entry name" value="WW domain"/>
    <property type="match status" value="2"/>
</dbReference>
<reference evidence="3 4" key="1">
    <citation type="submission" date="2011-10" db="EMBL/GenBank/DDBJ databases">
        <authorList>
            <person name="Genoscope - CEA"/>
        </authorList>
    </citation>
    <scope>NUCLEOTIDE SEQUENCE [LARGE SCALE GENOMIC DNA]</scope>
    <source>
        <strain evidence="3 4">RCC 1105</strain>
    </source>
</reference>
<keyword evidence="4" id="KW-1185">Reference proteome</keyword>
<dbReference type="eggNOG" id="KOG0152">
    <property type="taxonomic scope" value="Eukaryota"/>
</dbReference>
<accession>K8EJ31</accession>
<dbReference type="KEGG" id="bpg:Bathy10g03460"/>
<gene>
    <name evidence="3" type="ordered locus">Bathy10g03460</name>
</gene>
<dbReference type="STRING" id="41875.K8EJ31"/>
<sequence length="206" mass="23822">MEEVDEKKEEDEKPSNEVAVAADKAVPTKETKALPKALLERLKKKGIVPAVVVPKEEDKEEKNDEEENVPPPPLPKGWREGKSEDYDNHAYYYNAKLNISRWTRPKEKKTKKEKEKVPPFYWKTTVDKKTKREYYYNEKTNYCTWVMPEDPAIVAKMIRCANCGGFGQGLVKEHGFCNRCARELRVRKKPPPTKQRGGGQKKTLVL</sequence>
<evidence type="ECO:0000259" key="2">
    <source>
        <dbReference type="PROSITE" id="PS50020"/>
    </source>
</evidence>
<dbReference type="AlphaFoldDB" id="K8EJ31"/>
<organism evidence="3 4">
    <name type="scientific">Bathycoccus prasinos</name>
    <dbReference type="NCBI Taxonomy" id="41875"/>
    <lineage>
        <taxon>Eukaryota</taxon>
        <taxon>Viridiplantae</taxon>
        <taxon>Chlorophyta</taxon>
        <taxon>Mamiellophyceae</taxon>
        <taxon>Mamiellales</taxon>
        <taxon>Bathycoccaceae</taxon>
        <taxon>Bathycoccus</taxon>
    </lineage>
</organism>
<dbReference type="Proteomes" id="UP000198341">
    <property type="component" value="Chromosome 10"/>
</dbReference>
<dbReference type="EMBL" id="FO082269">
    <property type="protein sequence ID" value="CCO18202.1"/>
    <property type="molecule type" value="Genomic_DNA"/>
</dbReference>
<name>K8EJ31_9CHLO</name>
<proteinExistence type="predicted"/>
<dbReference type="PROSITE" id="PS50020">
    <property type="entry name" value="WW_DOMAIN_2"/>
    <property type="match status" value="2"/>
</dbReference>
<dbReference type="GeneID" id="19013421"/>
<dbReference type="InterPro" id="IPR036020">
    <property type="entry name" value="WW_dom_sf"/>
</dbReference>
<feature type="compositionally biased region" description="Basic and acidic residues" evidence="1">
    <location>
        <begin position="1"/>
        <end position="15"/>
    </location>
</feature>
<dbReference type="SMART" id="SM00456">
    <property type="entry name" value="WW"/>
    <property type="match status" value="2"/>
</dbReference>
<dbReference type="InterPro" id="IPR001202">
    <property type="entry name" value="WW_dom"/>
</dbReference>
<dbReference type="RefSeq" id="XP_007510669.1">
    <property type="nucleotide sequence ID" value="XM_007510607.1"/>
</dbReference>
<dbReference type="Pfam" id="PF00397">
    <property type="entry name" value="WW"/>
    <property type="match status" value="1"/>
</dbReference>
<evidence type="ECO:0000256" key="1">
    <source>
        <dbReference type="SAM" id="MobiDB-lite"/>
    </source>
</evidence>
<dbReference type="Gene3D" id="2.20.70.10">
    <property type="match status" value="2"/>
</dbReference>
<feature type="region of interest" description="Disordered" evidence="1">
    <location>
        <begin position="49"/>
        <end position="81"/>
    </location>
</feature>
<feature type="region of interest" description="Disordered" evidence="1">
    <location>
        <begin position="1"/>
        <end position="29"/>
    </location>
</feature>
<evidence type="ECO:0000313" key="4">
    <source>
        <dbReference type="Proteomes" id="UP000198341"/>
    </source>
</evidence>
<feature type="domain" description="WW" evidence="2">
    <location>
        <begin position="72"/>
        <end position="107"/>
    </location>
</feature>
<evidence type="ECO:0000313" key="3">
    <source>
        <dbReference type="EMBL" id="CCO18202.1"/>
    </source>
</evidence>
<feature type="domain" description="WW" evidence="2">
    <location>
        <begin position="119"/>
        <end position="150"/>
    </location>
</feature>